<dbReference type="OMA" id="HECYHIE"/>
<dbReference type="Gramene" id="evm.model.04.1313">
    <property type="protein sequence ID" value="cds.evm.model.04.1313"/>
    <property type="gene ID" value="evm.TU.04.1313"/>
</dbReference>
<feature type="compositionally biased region" description="Polar residues" evidence="1">
    <location>
        <begin position="94"/>
        <end position="104"/>
    </location>
</feature>
<feature type="region of interest" description="Disordered" evidence="1">
    <location>
        <begin position="45"/>
        <end position="145"/>
    </location>
</feature>
<accession>A0A803PCK7</accession>
<evidence type="ECO:0008006" key="4">
    <source>
        <dbReference type="Google" id="ProtNLM"/>
    </source>
</evidence>
<organism evidence="2 3">
    <name type="scientific">Cannabis sativa</name>
    <name type="common">Hemp</name>
    <name type="synonym">Marijuana</name>
    <dbReference type="NCBI Taxonomy" id="3483"/>
    <lineage>
        <taxon>Eukaryota</taxon>
        <taxon>Viridiplantae</taxon>
        <taxon>Streptophyta</taxon>
        <taxon>Embryophyta</taxon>
        <taxon>Tracheophyta</taxon>
        <taxon>Spermatophyta</taxon>
        <taxon>Magnoliopsida</taxon>
        <taxon>eudicotyledons</taxon>
        <taxon>Gunneridae</taxon>
        <taxon>Pentapetalae</taxon>
        <taxon>rosids</taxon>
        <taxon>fabids</taxon>
        <taxon>Rosales</taxon>
        <taxon>Cannabaceae</taxon>
        <taxon>Cannabis</taxon>
    </lineage>
</organism>
<proteinExistence type="predicted"/>
<protein>
    <recommendedName>
        <fullName evidence="4">CCHC-type domain-containing protein</fullName>
    </recommendedName>
</protein>
<name>A0A803PCK7_CANSA</name>
<sequence>MRASQCIPCGDALASLWFPNLDAYEFVDPCYKKEAFEATYAKGIAPMPSPDEWENEGKNPILPLSKTVLPGRPKKSRNREVNEPPACATKLRKTPQTNQCSNCKQRGHIKTSCKNQKVTQDPPTEKKRKGRPPKKNPDPETVKRN</sequence>
<dbReference type="Proteomes" id="UP000596661">
    <property type="component" value="Chromosome 4"/>
</dbReference>
<keyword evidence="3" id="KW-1185">Reference proteome</keyword>
<evidence type="ECO:0000313" key="3">
    <source>
        <dbReference type="Proteomes" id="UP000596661"/>
    </source>
</evidence>
<feature type="compositionally biased region" description="Basic and acidic residues" evidence="1">
    <location>
        <begin position="135"/>
        <end position="145"/>
    </location>
</feature>
<evidence type="ECO:0000313" key="2">
    <source>
        <dbReference type="EnsemblPlants" id="cds.evm.model.04.1313"/>
    </source>
</evidence>
<dbReference type="AlphaFoldDB" id="A0A803PCK7"/>
<dbReference type="EMBL" id="UZAU01000385">
    <property type="status" value="NOT_ANNOTATED_CDS"/>
    <property type="molecule type" value="Genomic_DNA"/>
</dbReference>
<dbReference type="EnsemblPlants" id="evm.model.04.1313">
    <property type="protein sequence ID" value="cds.evm.model.04.1313"/>
    <property type="gene ID" value="evm.TU.04.1313"/>
</dbReference>
<evidence type="ECO:0000256" key="1">
    <source>
        <dbReference type="SAM" id="MobiDB-lite"/>
    </source>
</evidence>
<reference evidence="2" key="1">
    <citation type="submission" date="2018-11" db="EMBL/GenBank/DDBJ databases">
        <authorList>
            <person name="Grassa J C."/>
        </authorList>
    </citation>
    <scope>NUCLEOTIDE SEQUENCE [LARGE SCALE GENOMIC DNA]</scope>
</reference>
<reference evidence="2" key="2">
    <citation type="submission" date="2021-03" db="UniProtKB">
        <authorList>
            <consortium name="EnsemblPlants"/>
        </authorList>
    </citation>
    <scope>IDENTIFICATION</scope>
</reference>
<feature type="compositionally biased region" description="Polar residues" evidence="1">
    <location>
        <begin position="112"/>
        <end position="121"/>
    </location>
</feature>